<keyword evidence="8" id="KW-0521">NADP</keyword>
<dbReference type="InterPro" id="IPR024084">
    <property type="entry name" value="IsoPropMal-DH-like_dom"/>
</dbReference>
<feature type="binding site" evidence="11">
    <location>
        <position position="168"/>
    </location>
    <ligand>
        <name>D-threo-isocitrate</name>
        <dbReference type="ChEBI" id="CHEBI:15562"/>
    </ligand>
</feature>
<protein>
    <recommendedName>
        <fullName evidence="4">isocitrate dehydrogenase (NADP(+))</fullName>
        <ecNumber evidence="4">1.1.1.42</ecNumber>
    </recommendedName>
</protein>
<dbReference type="AlphaFoldDB" id="A0A1W2CSE8"/>
<evidence type="ECO:0000313" key="16">
    <source>
        <dbReference type="EMBL" id="SMC88165.1"/>
    </source>
</evidence>
<dbReference type="OrthoDB" id="9806254at2"/>
<feature type="binding site" evidence="11">
    <location>
        <position position="139"/>
    </location>
    <ligand>
        <name>D-threo-isocitrate</name>
        <dbReference type="ChEBI" id="CHEBI:15562"/>
    </ligand>
</feature>
<evidence type="ECO:0000256" key="10">
    <source>
        <dbReference type="ARBA" id="ARBA00023211"/>
    </source>
</evidence>
<dbReference type="STRING" id="1121400.SAMN02746065_113108"/>
<evidence type="ECO:0000256" key="12">
    <source>
        <dbReference type="PIRSR" id="PIRSR604439-3"/>
    </source>
</evidence>
<evidence type="ECO:0000256" key="7">
    <source>
        <dbReference type="ARBA" id="ARBA00022842"/>
    </source>
</evidence>
<keyword evidence="5" id="KW-0816">Tricarboxylic acid cycle</keyword>
<dbReference type="Pfam" id="PF00180">
    <property type="entry name" value="Iso_dh"/>
    <property type="match status" value="1"/>
</dbReference>
<feature type="binding site" evidence="12">
    <location>
        <position position="298"/>
    </location>
    <ligand>
        <name>Mg(2+)</name>
        <dbReference type="ChEBI" id="CHEBI:18420"/>
    </ligand>
</feature>
<dbReference type="PANTHER" id="PTHR43504">
    <property type="entry name" value="ISOCITRATE DEHYDROGENASE [NADP]"/>
    <property type="match status" value="1"/>
</dbReference>
<sequence>MSKYINMFEGDYNPFDALFNLLTQEKTRVEKAIQTRGQFNPVALSSKRPLKIGFAPGDGIGPIVAEAARTILESLLSKEIASGDISVVEIPDLTIEKRLELDVVAPETSIDVIDQCDVILKMPLETPDSSKYPNVPSANVWMRQYMDLFACQRNIKNDDMGINFTVFRCNLGTPYQDAKSAGVSSINGREEYAMCFWPQARIDIERLTHMACLHAVERKSGGVVLNFKDNVIKPDAAALNWAKAYIDANFPDLDYLSVKPDDFSYTLTQTEKLNAMKGEKTGKEFPLTTLVCNNIVGDMAGDEAGMYVGGIGGVGSANLSFTQGMFEAGGGTGTRMMQENRGHFSSPVAVVKATGELLEFIGYPDLMTAVFKAVDALTAADLVPNGGKNGITCQEATAFLLKQLKN</sequence>
<evidence type="ECO:0000313" key="17">
    <source>
        <dbReference type="Proteomes" id="UP000192418"/>
    </source>
</evidence>
<dbReference type="GO" id="GO:0004450">
    <property type="term" value="F:isocitrate dehydrogenase (NADP+) activity"/>
    <property type="evidence" value="ECO:0007669"/>
    <property type="project" value="UniProtKB-EC"/>
</dbReference>
<comment type="similarity">
    <text evidence="2">Belongs to the isocitrate and isopropylmalate dehydrogenases family.</text>
</comment>
<name>A0A1W2CSE8_9BACT</name>
<evidence type="ECO:0000256" key="6">
    <source>
        <dbReference type="ARBA" id="ARBA00022723"/>
    </source>
</evidence>
<evidence type="ECO:0000256" key="1">
    <source>
        <dbReference type="ARBA" id="ARBA00001936"/>
    </source>
</evidence>
<evidence type="ECO:0000256" key="4">
    <source>
        <dbReference type="ARBA" id="ARBA00013013"/>
    </source>
</evidence>
<evidence type="ECO:0000256" key="9">
    <source>
        <dbReference type="ARBA" id="ARBA00023002"/>
    </source>
</evidence>
<keyword evidence="10 12" id="KW-0464">Manganese</keyword>
<feature type="site" description="Critical for catalysis" evidence="13">
    <location>
        <position position="228"/>
    </location>
</feature>
<dbReference type="EMBL" id="FWXY01000013">
    <property type="protein sequence ID" value="SMC88165.1"/>
    <property type="molecule type" value="Genomic_DNA"/>
</dbReference>
<keyword evidence="17" id="KW-1185">Reference proteome</keyword>
<feature type="modified residue" description="N6-succinyllysine" evidence="14">
    <location>
        <position position="121"/>
    </location>
</feature>
<keyword evidence="7 12" id="KW-0460">Magnesium</keyword>
<evidence type="ECO:0000256" key="2">
    <source>
        <dbReference type="ARBA" id="ARBA00007769"/>
    </source>
</evidence>
<keyword evidence="9" id="KW-0560">Oxidoreductase</keyword>
<dbReference type="PANTHER" id="PTHR43504:SF1">
    <property type="entry name" value="ISOCITRATE DEHYDROGENASE [NADP]"/>
    <property type="match status" value="1"/>
</dbReference>
<evidence type="ECO:0000256" key="5">
    <source>
        <dbReference type="ARBA" id="ARBA00022532"/>
    </source>
</evidence>
<feature type="modified residue" description="Phosphoserine" evidence="14">
    <location>
        <position position="137"/>
    </location>
</feature>
<comment type="subunit">
    <text evidence="3">Homodimer.</text>
</comment>
<dbReference type="RefSeq" id="WP_084069848.1">
    <property type="nucleotide sequence ID" value="NZ_FWXY01000013.1"/>
</dbReference>
<dbReference type="GO" id="GO:0006099">
    <property type="term" value="P:tricarboxylic acid cycle"/>
    <property type="evidence" value="ECO:0007669"/>
    <property type="project" value="UniProtKB-KW"/>
</dbReference>
<dbReference type="InterPro" id="IPR004439">
    <property type="entry name" value="Isocitrate_DH_NADP_dimer_prok"/>
</dbReference>
<evidence type="ECO:0000256" key="11">
    <source>
        <dbReference type="PIRSR" id="PIRSR604439-1"/>
    </source>
</evidence>
<evidence type="ECO:0000256" key="3">
    <source>
        <dbReference type="ARBA" id="ARBA00011738"/>
    </source>
</evidence>
<dbReference type="SUPFAM" id="SSF53659">
    <property type="entry name" value="Isocitrate/Isopropylmalate dehydrogenase-like"/>
    <property type="match status" value="1"/>
</dbReference>
<dbReference type="Proteomes" id="UP000192418">
    <property type="component" value="Unassembled WGS sequence"/>
</dbReference>
<organism evidence="16 17">
    <name type="scientific">Desulfocicer vacuolatum DSM 3385</name>
    <dbReference type="NCBI Taxonomy" id="1121400"/>
    <lineage>
        <taxon>Bacteria</taxon>
        <taxon>Pseudomonadati</taxon>
        <taxon>Thermodesulfobacteriota</taxon>
        <taxon>Desulfobacteria</taxon>
        <taxon>Desulfobacterales</taxon>
        <taxon>Desulfobacteraceae</taxon>
        <taxon>Desulfocicer</taxon>
    </lineage>
</organism>
<proteinExistence type="inferred from homology"/>
<feature type="domain" description="Isopropylmalate dehydrogenase-like" evidence="15">
    <location>
        <begin position="51"/>
        <end position="400"/>
    </location>
</feature>
<evidence type="ECO:0000256" key="8">
    <source>
        <dbReference type="ARBA" id="ARBA00022857"/>
    </source>
</evidence>
<feature type="binding site" evidence="11">
    <location>
        <position position="143"/>
    </location>
    <ligand>
        <name>D-threo-isocitrate</name>
        <dbReference type="ChEBI" id="CHEBI:15562"/>
    </ligand>
</feature>
<comment type="cofactor">
    <cofactor evidence="1">
        <name>Mn(2+)</name>
        <dbReference type="ChEBI" id="CHEBI:29035"/>
    </cofactor>
</comment>
<accession>A0A1W2CSE8</accession>
<dbReference type="GO" id="GO:0046872">
    <property type="term" value="F:metal ion binding"/>
    <property type="evidence" value="ECO:0007669"/>
    <property type="project" value="UniProtKB-KW"/>
</dbReference>
<feature type="binding site" evidence="11">
    <location>
        <position position="137"/>
    </location>
    <ligand>
        <name>D-threo-isocitrate</name>
        <dbReference type="ChEBI" id="CHEBI:15562"/>
    </ligand>
</feature>
<comment type="cofactor">
    <cofactor evidence="12">
        <name>Mg(2+)</name>
        <dbReference type="ChEBI" id="CHEBI:18420"/>
    </cofactor>
    <cofactor evidence="12">
        <name>Mn(2+)</name>
        <dbReference type="ChEBI" id="CHEBI:29035"/>
    </cofactor>
    <text evidence="12">Binds 1 Mg(2+) or Mn(2+) ion per subunit.</text>
</comment>
<keyword evidence="6" id="KW-0479">Metal-binding</keyword>
<evidence type="ECO:0000256" key="13">
    <source>
        <dbReference type="PIRSR" id="PIRSR604439-4"/>
    </source>
</evidence>
<reference evidence="16" key="1">
    <citation type="submission" date="2017-04" db="EMBL/GenBank/DDBJ databases">
        <authorList>
            <person name="Afonso C.L."/>
            <person name="Miller P.J."/>
            <person name="Scott M.A."/>
            <person name="Spackman E."/>
            <person name="Goraichik I."/>
            <person name="Dimitrov K.M."/>
            <person name="Suarez D.L."/>
            <person name="Swayne D.E."/>
        </authorList>
    </citation>
    <scope>NUCLEOTIDE SEQUENCE [LARGE SCALE GENOMIC DNA]</scope>
    <source>
        <strain evidence="16">DSM 3385</strain>
    </source>
</reference>
<evidence type="ECO:0000256" key="14">
    <source>
        <dbReference type="PIRSR" id="PIRSR604439-5"/>
    </source>
</evidence>
<dbReference type="EC" id="1.1.1.42" evidence="4"/>
<evidence type="ECO:0000259" key="15">
    <source>
        <dbReference type="SMART" id="SM01329"/>
    </source>
</evidence>
<dbReference type="Gene3D" id="3.40.718.10">
    <property type="entry name" value="Isopropylmalate Dehydrogenase"/>
    <property type="match status" value="1"/>
</dbReference>
<gene>
    <name evidence="16" type="ORF">SAMN02746065_113108</name>
</gene>
<feature type="binding site" evidence="11">
    <location>
        <position position="153"/>
    </location>
    <ligand>
        <name>D-threo-isocitrate</name>
        <dbReference type="ChEBI" id="CHEBI:15562"/>
    </ligand>
</feature>
<dbReference type="SMART" id="SM01329">
    <property type="entry name" value="Iso_dh"/>
    <property type="match status" value="1"/>
</dbReference>